<proteinExistence type="predicted"/>
<organism evidence="1 2">
    <name type="scientific">Clonostachys byssicola</name>
    <dbReference type="NCBI Taxonomy" id="160290"/>
    <lineage>
        <taxon>Eukaryota</taxon>
        <taxon>Fungi</taxon>
        <taxon>Dikarya</taxon>
        <taxon>Ascomycota</taxon>
        <taxon>Pezizomycotina</taxon>
        <taxon>Sordariomycetes</taxon>
        <taxon>Hypocreomycetidae</taxon>
        <taxon>Hypocreales</taxon>
        <taxon>Bionectriaceae</taxon>
        <taxon>Clonostachys</taxon>
    </lineage>
</organism>
<keyword evidence="2" id="KW-1185">Reference proteome</keyword>
<reference evidence="2" key="1">
    <citation type="submission" date="2019-06" db="EMBL/GenBank/DDBJ databases">
        <authorList>
            <person name="Broberg M."/>
        </authorList>
    </citation>
    <scope>NUCLEOTIDE SEQUENCE [LARGE SCALE GENOMIC DNA]</scope>
</reference>
<protein>
    <submittedName>
        <fullName evidence="1">Uncharacterized protein</fullName>
    </submittedName>
</protein>
<name>A0A9N9UKA6_9HYPO</name>
<dbReference type="Proteomes" id="UP000754883">
    <property type="component" value="Unassembled WGS sequence"/>
</dbReference>
<accession>A0A9N9UKA6</accession>
<evidence type="ECO:0000313" key="2">
    <source>
        <dbReference type="Proteomes" id="UP000754883"/>
    </source>
</evidence>
<comment type="caution">
    <text evidence="1">The sequence shown here is derived from an EMBL/GenBank/DDBJ whole genome shotgun (WGS) entry which is preliminary data.</text>
</comment>
<feature type="non-terminal residue" evidence="1">
    <location>
        <position position="1"/>
    </location>
</feature>
<dbReference type="AlphaFoldDB" id="A0A9N9UKA6"/>
<reference evidence="1 2" key="2">
    <citation type="submission" date="2021-10" db="EMBL/GenBank/DDBJ databases">
        <authorList>
            <person name="Piombo E."/>
        </authorList>
    </citation>
    <scope>NUCLEOTIDE SEQUENCE [LARGE SCALE GENOMIC DNA]</scope>
</reference>
<gene>
    <name evidence="1" type="ORF">CBYS24578_00012382</name>
</gene>
<evidence type="ECO:0000313" key="1">
    <source>
        <dbReference type="EMBL" id="CAG9990147.1"/>
    </source>
</evidence>
<dbReference type="EMBL" id="CABFNO020001469">
    <property type="protein sequence ID" value="CAG9990147.1"/>
    <property type="molecule type" value="Genomic_DNA"/>
</dbReference>
<feature type="non-terminal residue" evidence="1">
    <location>
        <position position="64"/>
    </location>
</feature>
<sequence length="64" mass="7482">VKIYDCHCRLEDNGTRNSQGYYAFKKLTSHNPKLFELELSSLVVSGHHDSSRQHISKCLQHLRR</sequence>